<dbReference type="Proteomes" id="UP000001996">
    <property type="component" value="Unassembled WGS sequence"/>
</dbReference>
<dbReference type="GO" id="GO:0018576">
    <property type="term" value="F:catechol 1,2-dioxygenase activity"/>
    <property type="evidence" value="ECO:0007669"/>
    <property type="project" value="InterPro"/>
</dbReference>
<dbReference type="VEuPathDB" id="FungiDB:LELG_02461"/>
<dbReference type="Pfam" id="PF04444">
    <property type="entry name" value="Dioxygenase_N"/>
    <property type="match status" value="1"/>
</dbReference>
<evidence type="ECO:0000256" key="3">
    <source>
        <dbReference type="ARBA" id="ARBA00022723"/>
    </source>
</evidence>
<dbReference type="KEGG" id="lel:PVL30_003302"/>
<accession>A5DYM4</accession>
<dbReference type="AlphaFoldDB" id="A5DYM4"/>
<sequence length="336" mass="37777">MPSTLPKANISNGPQVSDMNDDTITQNTQIVNSQHSDMRLMFLLLKAVQHLHDFARETRLTTDEWMAAIEFFTAVGKMCSDIRQEFILLSDTMGLSVLVDSLSHPKPETATIGTLLGPFHTHDAEEKHEGESICSDGKGEPLLIEGLLTDTEGNPLANGSIDIWHCDSNGLYDTQYENRENPDMRGITKTNEDGTFVIKCTRPVPYPIPHDGPVGKLLQKLNRHPYRPAHLHFMIGKPGYDELITALYEKGDKYEKSDAVFGVKTPLLYTLTKLGEEKAKKYDMKPDDWYLQWHFKIVSEADARKVKLEKTKEALGKLPSNVVLNQEGLPEFAPLD</sequence>
<dbReference type="SUPFAM" id="SSF49482">
    <property type="entry name" value="Aromatic compound dioxygenase"/>
    <property type="match status" value="1"/>
</dbReference>
<dbReference type="eggNOG" id="ENOG502QWDJ">
    <property type="taxonomic scope" value="Eukaryota"/>
</dbReference>
<protein>
    <recommendedName>
        <fullName evidence="8">Intradiol ring-cleavage dioxygenases domain-containing protein</fullName>
    </recommendedName>
</protein>
<evidence type="ECO:0000313" key="9">
    <source>
        <dbReference type="EMBL" id="EDK44282.1"/>
    </source>
</evidence>
<dbReference type="GeneID" id="5233457"/>
<keyword evidence="6" id="KW-0408">Iron</keyword>
<evidence type="ECO:0000256" key="6">
    <source>
        <dbReference type="ARBA" id="ARBA00023004"/>
    </source>
</evidence>
<dbReference type="Gene3D" id="2.60.130.10">
    <property type="entry name" value="Aromatic compound dioxygenase"/>
    <property type="match status" value="1"/>
</dbReference>
<comment type="similarity">
    <text evidence="2">Belongs to the intradiol ring-cleavage dioxygenase family.</text>
</comment>
<feature type="region of interest" description="Disordered" evidence="7">
    <location>
        <begin position="1"/>
        <end position="21"/>
    </location>
</feature>
<evidence type="ECO:0000256" key="4">
    <source>
        <dbReference type="ARBA" id="ARBA00022964"/>
    </source>
</evidence>
<keyword evidence="5" id="KW-0560">Oxidoreductase</keyword>
<evidence type="ECO:0000259" key="8">
    <source>
        <dbReference type="PROSITE" id="PS00083"/>
    </source>
</evidence>
<keyword evidence="10" id="KW-1185">Reference proteome</keyword>
<feature type="domain" description="Intradiol ring-cleavage dioxygenases" evidence="8">
    <location>
        <begin position="144"/>
        <end position="172"/>
    </location>
</feature>
<evidence type="ECO:0000256" key="1">
    <source>
        <dbReference type="ARBA" id="ARBA00001965"/>
    </source>
</evidence>
<proteinExistence type="inferred from homology"/>
<dbReference type="PROSITE" id="PS00083">
    <property type="entry name" value="INTRADIOL_DIOXYGENAS"/>
    <property type="match status" value="1"/>
</dbReference>
<dbReference type="Pfam" id="PF00775">
    <property type="entry name" value="Dioxygenase_C"/>
    <property type="match status" value="1"/>
</dbReference>
<comment type="cofactor">
    <cofactor evidence="1">
        <name>Fe(3+)</name>
        <dbReference type="ChEBI" id="CHEBI:29034"/>
    </cofactor>
</comment>
<reference evidence="9 10" key="1">
    <citation type="journal article" date="2009" name="Nature">
        <title>Evolution of pathogenicity and sexual reproduction in eight Candida genomes.</title>
        <authorList>
            <person name="Butler G."/>
            <person name="Rasmussen M.D."/>
            <person name="Lin M.F."/>
            <person name="Santos M.A."/>
            <person name="Sakthikumar S."/>
            <person name="Munro C.A."/>
            <person name="Rheinbay E."/>
            <person name="Grabherr M."/>
            <person name="Forche A."/>
            <person name="Reedy J.L."/>
            <person name="Agrafioti I."/>
            <person name="Arnaud M.B."/>
            <person name="Bates S."/>
            <person name="Brown A.J."/>
            <person name="Brunke S."/>
            <person name="Costanzo M.C."/>
            <person name="Fitzpatrick D.A."/>
            <person name="de Groot P.W."/>
            <person name="Harris D."/>
            <person name="Hoyer L.L."/>
            <person name="Hube B."/>
            <person name="Klis F.M."/>
            <person name="Kodira C."/>
            <person name="Lennard N."/>
            <person name="Logue M.E."/>
            <person name="Martin R."/>
            <person name="Neiman A.M."/>
            <person name="Nikolaou E."/>
            <person name="Quail M.A."/>
            <person name="Quinn J."/>
            <person name="Santos M.C."/>
            <person name="Schmitzberger F.F."/>
            <person name="Sherlock G."/>
            <person name="Shah P."/>
            <person name="Silverstein K.A."/>
            <person name="Skrzypek M.S."/>
            <person name="Soll D."/>
            <person name="Staggs R."/>
            <person name="Stansfield I."/>
            <person name="Stumpf M.P."/>
            <person name="Sudbery P.E."/>
            <person name="Srikantha T."/>
            <person name="Zeng Q."/>
            <person name="Berman J."/>
            <person name="Berriman M."/>
            <person name="Heitman J."/>
            <person name="Gow N.A."/>
            <person name="Lorenz M.C."/>
            <person name="Birren B.W."/>
            <person name="Kellis M."/>
            <person name="Cuomo C.A."/>
        </authorList>
    </citation>
    <scope>NUCLEOTIDE SEQUENCE [LARGE SCALE GENOMIC DNA]</scope>
    <source>
        <strain evidence="10">ATCC 11503 / BCRC 21390 / CBS 2605 / JCM 1781 / NBRC 1676 / NRRL YB-4239</strain>
    </source>
</reference>
<evidence type="ECO:0000256" key="2">
    <source>
        <dbReference type="ARBA" id="ARBA00007825"/>
    </source>
</evidence>
<dbReference type="PANTHER" id="PTHR33711">
    <property type="entry name" value="DIOXYGENASE, PUTATIVE (AFU_ORTHOLOGUE AFUA_2G02910)-RELATED"/>
    <property type="match status" value="1"/>
</dbReference>
<gene>
    <name evidence="9" type="ORF">LELG_02461</name>
</gene>
<dbReference type="PANTHER" id="PTHR33711:SF7">
    <property type="entry name" value="INTRADIOL RING-CLEAVAGE DIOXYGENASES DOMAIN-CONTAINING PROTEIN-RELATED"/>
    <property type="match status" value="1"/>
</dbReference>
<evidence type="ECO:0000256" key="7">
    <source>
        <dbReference type="SAM" id="MobiDB-lite"/>
    </source>
</evidence>
<evidence type="ECO:0000256" key="5">
    <source>
        <dbReference type="ARBA" id="ARBA00023002"/>
    </source>
</evidence>
<organism evidence="9 10">
    <name type="scientific">Lodderomyces elongisporus (strain ATCC 11503 / CBS 2605 / JCM 1781 / NBRC 1676 / NRRL YB-4239)</name>
    <name type="common">Yeast</name>
    <name type="synonym">Saccharomyces elongisporus</name>
    <dbReference type="NCBI Taxonomy" id="379508"/>
    <lineage>
        <taxon>Eukaryota</taxon>
        <taxon>Fungi</taxon>
        <taxon>Dikarya</taxon>
        <taxon>Ascomycota</taxon>
        <taxon>Saccharomycotina</taxon>
        <taxon>Pichiomycetes</taxon>
        <taxon>Debaryomycetaceae</taxon>
        <taxon>Candida/Lodderomyces clade</taxon>
        <taxon>Lodderomyces</taxon>
    </lineage>
</organism>
<dbReference type="InterPro" id="IPR050770">
    <property type="entry name" value="Intradiol_RC_Dioxygenase"/>
</dbReference>
<dbReference type="InterPro" id="IPR000627">
    <property type="entry name" value="Intradiol_dOase_C"/>
</dbReference>
<dbReference type="HOGENOM" id="CLU_046727_2_0_1"/>
<evidence type="ECO:0000313" key="10">
    <source>
        <dbReference type="Proteomes" id="UP000001996"/>
    </source>
</evidence>
<dbReference type="GO" id="GO:0008199">
    <property type="term" value="F:ferric iron binding"/>
    <property type="evidence" value="ECO:0007669"/>
    <property type="project" value="InterPro"/>
</dbReference>
<dbReference type="OMA" id="RCVMRSD"/>
<dbReference type="InParanoid" id="A5DYM4"/>
<dbReference type="GO" id="GO:0009712">
    <property type="term" value="P:catechol-containing compound metabolic process"/>
    <property type="evidence" value="ECO:0007669"/>
    <property type="project" value="InterPro"/>
</dbReference>
<dbReference type="EMBL" id="CH981526">
    <property type="protein sequence ID" value="EDK44282.1"/>
    <property type="molecule type" value="Genomic_DNA"/>
</dbReference>
<dbReference type="InterPro" id="IPR007535">
    <property type="entry name" value="Catechol_dOase_N"/>
</dbReference>
<dbReference type="STRING" id="379508.A5DYM4"/>
<name>A5DYM4_LODEL</name>
<keyword evidence="3" id="KW-0479">Metal-binding</keyword>
<feature type="compositionally biased region" description="Polar residues" evidence="7">
    <location>
        <begin position="9"/>
        <end position="21"/>
    </location>
</feature>
<keyword evidence="4" id="KW-0223">Dioxygenase</keyword>
<dbReference type="InterPro" id="IPR015889">
    <property type="entry name" value="Intradiol_dOase_core"/>
</dbReference>
<dbReference type="OrthoDB" id="5238185at2759"/>